<dbReference type="EMBL" id="CAJDYZ010010017">
    <property type="protein sequence ID" value="CAD1477490.1"/>
    <property type="molecule type" value="Genomic_DNA"/>
</dbReference>
<organism evidence="1 2">
    <name type="scientific">Heterotrigona itama</name>
    <dbReference type="NCBI Taxonomy" id="395501"/>
    <lineage>
        <taxon>Eukaryota</taxon>
        <taxon>Metazoa</taxon>
        <taxon>Ecdysozoa</taxon>
        <taxon>Arthropoda</taxon>
        <taxon>Hexapoda</taxon>
        <taxon>Insecta</taxon>
        <taxon>Pterygota</taxon>
        <taxon>Neoptera</taxon>
        <taxon>Endopterygota</taxon>
        <taxon>Hymenoptera</taxon>
        <taxon>Apocrita</taxon>
        <taxon>Aculeata</taxon>
        <taxon>Apoidea</taxon>
        <taxon>Anthophila</taxon>
        <taxon>Apidae</taxon>
        <taxon>Heterotrigona</taxon>
    </lineage>
</organism>
<feature type="non-terminal residue" evidence="1">
    <location>
        <position position="1"/>
    </location>
</feature>
<keyword evidence="2" id="KW-1185">Reference proteome</keyword>
<proteinExistence type="predicted"/>
<dbReference type="AlphaFoldDB" id="A0A6V7HBT7"/>
<gene>
    <name evidence="1" type="ORF">MHI_LOCUS728494</name>
</gene>
<protein>
    <submittedName>
        <fullName evidence="1">Uncharacterized protein</fullName>
    </submittedName>
</protein>
<evidence type="ECO:0000313" key="2">
    <source>
        <dbReference type="Proteomes" id="UP000752696"/>
    </source>
</evidence>
<reference evidence="1" key="1">
    <citation type="submission" date="2020-07" db="EMBL/GenBank/DDBJ databases">
        <authorList>
            <person name="Nazaruddin N."/>
        </authorList>
    </citation>
    <scope>NUCLEOTIDE SEQUENCE</scope>
</reference>
<sequence>YCDKPLKWIAVQKFDYHRKRIPQRLEVQIEHNPTKIDSFVQENVEPGQRDVVMRRDANDAIAITGQTISETSTVRQPQYASTSLPACRTFLAVATG</sequence>
<accession>A0A6V7HBT7</accession>
<comment type="caution">
    <text evidence="1">The sequence shown here is derived from an EMBL/GenBank/DDBJ whole genome shotgun (WGS) entry which is preliminary data.</text>
</comment>
<dbReference type="Proteomes" id="UP000752696">
    <property type="component" value="Unassembled WGS sequence"/>
</dbReference>
<evidence type="ECO:0000313" key="1">
    <source>
        <dbReference type="EMBL" id="CAD1477490.1"/>
    </source>
</evidence>
<name>A0A6V7HBT7_9HYME</name>